<sequence length="305" mass="34555">MEVSQIKRSALMSAFLRGHHAAHDHPAILRDEWARKLLSEEELAAFEATMEKALEAAMPDQAAAMPDRAAAVACMVRDYFPTSLFLSRAKYAEQMLEQAMSRGVKQYVILGAGMDTFLWRRKDLADRLDVFEVDHPATQAFKQERLAGLGWRIPQNARFVPVDLTRQRLDEALRAAGFDSGAPSFVSWLGVIHYLPQDDAFATLRMIAGICPEGSEIVFDYWDTEAFLPDRAAYRVNWMQEMLRYAGEPMLTGLDPAAIAGQLRESGLHLREQLSPEAIQERYFMNRSDGYYAYEHAYFVHAAVL</sequence>
<evidence type="ECO:0000313" key="5">
    <source>
        <dbReference type="EMBL" id="EHQ61366.1"/>
    </source>
</evidence>
<dbReference type="PANTHER" id="PTHR43619:SF2">
    <property type="entry name" value="S-ADENOSYL-L-METHIONINE-DEPENDENT METHYLTRANSFERASES SUPERFAMILY PROTEIN"/>
    <property type="match status" value="1"/>
</dbReference>
<keyword evidence="3 5" id="KW-0808">Transferase</keyword>
<dbReference type="NCBIfam" id="TIGR00027">
    <property type="entry name" value="mthyl_TIGR00027"/>
    <property type="match status" value="1"/>
</dbReference>
<evidence type="ECO:0000256" key="4">
    <source>
        <dbReference type="RuleBase" id="RU362030"/>
    </source>
</evidence>
<evidence type="ECO:0000256" key="3">
    <source>
        <dbReference type="ARBA" id="ARBA00022679"/>
    </source>
</evidence>
<dbReference type="PATRIC" id="fig|1131935.3.peg.3265"/>
<comment type="function">
    <text evidence="4">Exhibits S-adenosyl-L-methionine-dependent methyltransferase activity.</text>
</comment>
<organism evidence="5 6">
    <name type="scientific">Paenibacillus dendritiformis C454</name>
    <dbReference type="NCBI Taxonomy" id="1131935"/>
    <lineage>
        <taxon>Bacteria</taxon>
        <taxon>Bacillati</taxon>
        <taxon>Bacillota</taxon>
        <taxon>Bacilli</taxon>
        <taxon>Bacillales</taxon>
        <taxon>Paenibacillaceae</taxon>
        <taxon>Paenibacillus</taxon>
    </lineage>
</organism>
<dbReference type="STRING" id="1131935.PDENDC454_15692"/>
<reference evidence="5 6" key="1">
    <citation type="journal article" date="2012" name="J. Bacteriol.">
        <title>Genome Sequence of the Pattern-Forming Social Bacterium Paenibacillus dendritiformis C454 Chiral Morphotype.</title>
        <authorList>
            <person name="Sirota-Madi A."/>
            <person name="Olender T."/>
            <person name="Helman Y."/>
            <person name="Brainis I."/>
            <person name="Finkelshtein A."/>
            <person name="Roth D."/>
            <person name="Hagai E."/>
            <person name="Leshkowitz D."/>
            <person name="Brodsky L."/>
            <person name="Galatenko V."/>
            <person name="Nikolaev V."/>
            <person name="Gutnick D.L."/>
            <person name="Lancet D."/>
            <person name="Ben-Jacob E."/>
        </authorList>
    </citation>
    <scope>NUCLEOTIDE SEQUENCE [LARGE SCALE GENOMIC DNA]</scope>
    <source>
        <strain evidence="5 6">C454</strain>
    </source>
</reference>
<evidence type="ECO:0000313" key="6">
    <source>
        <dbReference type="Proteomes" id="UP000003900"/>
    </source>
</evidence>
<evidence type="ECO:0000256" key="1">
    <source>
        <dbReference type="ARBA" id="ARBA00008138"/>
    </source>
</evidence>
<name>H3SHX1_9BACL</name>
<dbReference type="EMBL" id="AHKH01000040">
    <property type="protein sequence ID" value="EHQ61366.1"/>
    <property type="molecule type" value="Genomic_DNA"/>
</dbReference>
<evidence type="ECO:0000256" key="2">
    <source>
        <dbReference type="ARBA" id="ARBA00022603"/>
    </source>
</evidence>
<dbReference type="Gene3D" id="3.40.50.150">
    <property type="entry name" value="Vaccinia Virus protein VP39"/>
    <property type="match status" value="1"/>
</dbReference>
<protein>
    <recommendedName>
        <fullName evidence="4">S-adenosyl-L-methionine-dependent methyltransferase</fullName>
        <ecNumber evidence="4">2.1.1.-</ecNumber>
    </recommendedName>
</protein>
<dbReference type="Pfam" id="PF04072">
    <property type="entry name" value="LCM"/>
    <property type="match status" value="1"/>
</dbReference>
<keyword evidence="6" id="KW-1185">Reference proteome</keyword>
<dbReference type="RefSeq" id="WP_006677633.1">
    <property type="nucleotide sequence ID" value="NZ_AHKH01000040.1"/>
</dbReference>
<dbReference type="InterPro" id="IPR011610">
    <property type="entry name" value="SAM_mthyl_Trfase_ML2640-like"/>
</dbReference>
<keyword evidence="4" id="KW-0949">S-adenosyl-L-methionine</keyword>
<dbReference type="OrthoDB" id="9806164at2"/>
<accession>H3SHX1</accession>
<dbReference type="GO" id="GO:0008168">
    <property type="term" value="F:methyltransferase activity"/>
    <property type="evidence" value="ECO:0007669"/>
    <property type="project" value="UniProtKB-UniRule"/>
</dbReference>
<gene>
    <name evidence="5" type="ORF">PDENDC454_15692</name>
</gene>
<dbReference type="AlphaFoldDB" id="H3SHX1"/>
<proteinExistence type="inferred from homology"/>
<dbReference type="SUPFAM" id="SSF53335">
    <property type="entry name" value="S-adenosyl-L-methionine-dependent methyltransferases"/>
    <property type="match status" value="1"/>
</dbReference>
<dbReference type="InterPro" id="IPR029063">
    <property type="entry name" value="SAM-dependent_MTases_sf"/>
</dbReference>
<dbReference type="GO" id="GO:0032259">
    <property type="term" value="P:methylation"/>
    <property type="evidence" value="ECO:0007669"/>
    <property type="project" value="UniProtKB-KW"/>
</dbReference>
<comment type="similarity">
    <text evidence="1 4">Belongs to the UPF0677 family.</text>
</comment>
<keyword evidence="2 4" id="KW-0489">Methyltransferase</keyword>
<dbReference type="InterPro" id="IPR007213">
    <property type="entry name" value="Ppm1/Ppm2/Tcmp"/>
</dbReference>
<dbReference type="Proteomes" id="UP000003900">
    <property type="component" value="Unassembled WGS sequence"/>
</dbReference>
<dbReference type="EC" id="2.1.1.-" evidence="4"/>
<dbReference type="PANTHER" id="PTHR43619">
    <property type="entry name" value="S-ADENOSYL-L-METHIONINE-DEPENDENT METHYLTRANSFERASE YKTD-RELATED"/>
    <property type="match status" value="1"/>
</dbReference>
<comment type="caution">
    <text evidence="5">The sequence shown here is derived from an EMBL/GenBank/DDBJ whole genome shotgun (WGS) entry which is preliminary data.</text>
</comment>